<evidence type="ECO:0000313" key="1">
    <source>
        <dbReference type="EMBL" id="KAK1124507.1"/>
    </source>
</evidence>
<dbReference type="AlphaFoldDB" id="A0AA40FTA5"/>
<organism evidence="1 2">
    <name type="scientific">Melipona bicolor</name>
    <dbReference type="NCBI Taxonomy" id="60889"/>
    <lineage>
        <taxon>Eukaryota</taxon>
        <taxon>Metazoa</taxon>
        <taxon>Ecdysozoa</taxon>
        <taxon>Arthropoda</taxon>
        <taxon>Hexapoda</taxon>
        <taxon>Insecta</taxon>
        <taxon>Pterygota</taxon>
        <taxon>Neoptera</taxon>
        <taxon>Endopterygota</taxon>
        <taxon>Hymenoptera</taxon>
        <taxon>Apocrita</taxon>
        <taxon>Aculeata</taxon>
        <taxon>Apoidea</taxon>
        <taxon>Anthophila</taxon>
        <taxon>Apidae</taxon>
        <taxon>Melipona</taxon>
    </lineage>
</organism>
<reference evidence="1" key="1">
    <citation type="submission" date="2021-10" db="EMBL/GenBank/DDBJ databases">
        <title>Melipona bicolor Genome sequencing and assembly.</title>
        <authorList>
            <person name="Araujo N.S."/>
            <person name="Arias M.C."/>
        </authorList>
    </citation>
    <scope>NUCLEOTIDE SEQUENCE</scope>
    <source>
        <strain evidence="1">USP_2M_L1-L4_2017</strain>
        <tissue evidence="1">Whole body</tissue>
    </source>
</reference>
<dbReference type="Proteomes" id="UP001177670">
    <property type="component" value="Unassembled WGS sequence"/>
</dbReference>
<proteinExistence type="predicted"/>
<sequence length="75" mass="8506">MGQAHRVINYKYCFMGLTYPTLPLGLNMSLSRSRDRQGYNEDNSIKRSQHGWNKVLSASTVKIINTKCASRATIL</sequence>
<accession>A0AA40FTA5</accession>
<dbReference type="EMBL" id="JAHYIQ010000018">
    <property type="protein sequence ID" value="KAK1124507.1"/>
    <property type="molecule type" value="Genomic_DNA"/>
</dbReference>
<protein>
    <submittedName>
        <fullName evidence="1">Uncharacterized protein</fullName>
    </submittedName>
</protein>
<keyword evidence="2" id="KW-1185">Reference proteome</keyword>
<evidence type="ECO:0000313" key="2">
    <source>
        <dbReference type="Proteomes" id="UP001177670"/>
    </source>
</evidence>
<gene>
    <name evidence="1" type="ORF">K0M31_006858</name>
</gene>
<name>A0AA40FTA5_9HYME</name>
<comment type="caution">
    <text evidence="1">The sequence shown here is derived from an EMBL/GenBank/DDBJ whole genome shotgun (WGS) entry which is preliminary data.</text>
</comment>